<evidence type="ECO:0000256" key="4">
    <source>
        <dbReference type="ARBA" id="ARBA00022989"/>
    </source>
</evidence>
<dbReference type="InterPro" id="IPR042240">
    <property type="entry name" value="CHASE_sf"/>
</dbReference>
<reference evidence="12 13" key="2">
    <citation type="submission" date="2015-09" db="EMBL/GenBank/DDBJ databases">
        <title>Genome analysis of Pseudomonas syringae pv. porri LMG.</title>
        <authorList>
            <person name="Rombouts S."/>
        </authorList>
    </citation>
    <scope>NUCLEOTIDE SEQUENCE [LARGE SCALE GENOMIC DNA]</scope>
    <source>
        <strain evidence="12 13">LMG 28496</strain>
    </source>
</reference>
<dbReference type="SMART" id="SM01079">
    <property type="entry name" value="CHASE"/>
    <property type="match status" value="1"/>
</dbReference>
<sequence length="796" mass="88905">MTVKRFRLRVLSFISGQLSPWLVAVLAFLVGGALTVMLAMADNALYQRQLRQRFDMLAAERFSRLQERLDRQVTRLDTLSRFFIFSRQVEPSEFDGFVAPLLLGTQAYAWNPKVSRTERAAFEAQARKEGLTDYAIRELDENGALKIADVRDEYFPVRFIQTLGKVPPPLGLDIASEPVRHSAIERARLLKHIVATPRIRLLALDPSDIYGILLVAPVFSVSSPSSELKGYVTAIISLAQLMNVGTVEQDNLSVTMQDLSSPAKPEQVYQSPVAAINNQLYASSLLSLGDRDYLVEVRPTQIFSQSNQIVMPGRVMWLGGLLSLMLSALLYSLISQRQRALQRVAQRTRELRQRELQLRAAHGQLRNVLDAATEVAIIATDLDGLINTFNVGAQKMLGYAQEDVLGKFRLMDLYQSAELELRAGSLSRELGRPVSASQLMFLDAVQEGSHPSQEWTLQRSDGSTLVVDMLVTAVRDDQGLWTGYLAVCLDVTEHKRVNEALAEQGELLKKLGSQVPGGIYQYHLGVDGSAHFRYASAGMSELFEVDEAQLLEDSDAVLRRIHPTDLVRVKSSILASARHLTAWSEEYRVELPSKGQRWLRAASTPERLADGSVLWHGFVSDITDLKRVEQELRELSVTDVLTGAYNRRYFQDRMQAELKRVDRHGGHLSIIMLDIDHFKRINDRFGHAAGDQVLKAISEKISHRLRSDDVFCRLGGEEFMVVCPGTRGAQAYQLALSLREELRNQVIEGVDHVVTASFGIASLRAGEGIDAMLLRADSGVYAAKQAGRDRVEPEQP</sequence>
<dbReference type="SUPFAM" id="SSF55073">
    <property type="entry name" value="Nucleotide cyclase"/>
    <property type="match status" value="1"/>
</dbReference>
<evidence type="ECO:0000313" key="12">
    <source>
        <dbReference type="EMBL" id="KOP58676.1"/>
    </source>
</evidence>
<evidence type="ECO:0000256" key="2">
    <source>
        <dbReference type="ARBA" id="ARBA00012528"/>
    </source>
</evidence>
<dbReference type="SMART" id="SM00091">
    <property type="entry name" value="PAS"/>
    <property type="match status" value="2"/>
</dbReference>
<dbReference type="CDD" id="cd01949">
    <property type="entry name" value="GGDEF"/>
    <property type="match status" value="1"/>
</dbReference>
<dbReference type="InterPro" id="IPR000700">
    <property type="entry name" value="PAS-assoc_C"/>
</dbReference>
<evidence type="ECO:0000256" key="1">
    <source>
        <dbReference type="ARBA" id="ARBA00004370"/>
    </source>
</evidence>
<dbReference type="Gene3D" id="3.30.70.270">
    <property type="match status" value="1"/>
</dbReference>
<dbReference type="PROSITE" id="PS50839">
    <property type="entry name" value="CHASE"/>
    <property type="match status" value="1"/>
</dbReference>
<dbReference type="Pfam" id="PF00990">
    <property type="entry name" value="GGDEF"/>
    <property type="match status" value="1"/>
</dbReference>
<dbReference type="InterPro" id="IPR000014">
    <property type="entry name" value="PAS"/>
</dbReference>
<dbReference type="SUPFAM" id="SSF55785">
    <property type="entry name" value="PYP-like sensor domain (PAS domain)"/>
    <property type="match status" value="2"/>
</dbReference>
<dbReference type="SMART" id="SM00267">
    <property type="entry name" value="GGDEF"/>
    <property type="match status" value="1"/>
</dbReference>
<comment type="catalytic activity">
    <reaction evidence="6">
        <text>2 GTP = 3',3'-c-di-GMP + 2 diphosphate</text>
        <dbReference type="Rhea" id="RHEA:24898"/>
        <dbReference type="ChEBI" id="CHEBI:33019"/>
        <dbReference type="ChEBI" id="CHEBI:37565"/>
        <dbReference type="ChEBI" id="CHEBI:58805"/>
        <dbReference type="EC" id="2.7.7.65"/>
    </reaction>
</comment>
<feature type="domain" description="GGDEF" evidence="11">
    <location>
        <begin position="666"/>
        <end position="796"/>
    </location>
</feature>
<dbReference type="Gene3D" id="3.30.450.20">
    <property type="entry name" value="PAS domain"/>
    <property type="match status" value="2"/>
</dbReference>
<dbReference type="InterPro" id="IPR000160">
    <property type="entry name" value="GGDEF_dom"/>
</dbReference>
<dbReference type="PANTHER" id="PTHR45138">
    <property type="entry name" value="REGULATORY COMPONENTS OF SENSORY TRANSDUCTION SYSTEM"/>
    <property type="match status" value="1"/>
</dbReference>
<dbReference type="NCBIfam" id="TIGR00229">
    <property type="entry name" value="sensory_box"/>
    <property type="match status" value="1"/>
</dbReference>
<dbReference type="RefSeq" id="WP_053481415.1">
    <property type="nucleotide sequence ID" value="NZ_JTHM01000119.1"/>
</dbReference>
<feature type="domain" description="CHASE" evidence="10">
    <location>
        <begin position="104"/>
        <end position="249"/>
    </location>
</feature>
<evidence type="ECO:0000259" key="11">
    <source>
        <dbReference type="PROSITE" id="PS50887"/>
    </source>
</evidence>
<evidence type="ECO:0000256" key="3">
    <source>
        <dbReference type="ARBA" id="ARBA00022692"/>
    </source>
</evidence>
<dbReference type="EC" id="2.7.7.65" evidence="2"/>
<dbReference type="InterPro" id="IPR035965">
    <property type="entry name" value="PAS-like_dom_sf"/>
</dbReference>
<dbReference type="SMART" id="SM00086">
    <property type="entry name" value="PAC"/>
    <property type="match status" value="2"/>
</dbReference>
<feature type="transmembrane region" description="Helical" evidence="7">
    <location>
        <begin position="21"/>
        <end position="41"/>
    </location>
</feature>
<comment type="caution">
    <text evidence="12">The sequence shown here is derived from an EMBL/GenBank/DDBJ whole genome shotgun (WGS) entry which is preliminary data.</text>
</comment>
<dbReference type="Gene3D" id="3.30.450.350">
    <property type="entry name" value="CHASE domain"/>
    <property type="match status" value="1"/>
</dbReference>
<dbReference type="InterPro" id="IPR006189">
    <property type="entry name" value="CHASE_dom"/>
</dbReference>
<keyword evidence="4 7" id="KW-1133">Transmembrane helix</keyword>
<evidence type="ECO:0000256" key="7">
    <source>
        <dbReference type="SAM" id="Phobius"/>
    </source>
</evidence>
<dbReference type="InterPro" id="IPR043128">
    <property type="entry name" value="Rev_trsase/Diguanyl_cyclase"/>
</dbReference>
<feature type="domain" description="PAC" evidence="9">
    <location>
        <begin position="583"/>
        <end position="634"/>
    </location>
</feature>
<dbReference type="Proteomes" id="UP000037201">
    <property type="component" value="Unassembled WGS sequence"/>
</dbReference>
<evidence type="ECO:0000313" key="13">
    <source>
        <dbReference type="Proteomes" id="UP000037201"/>
    </source>
</evidence>
<dbReference type="Pfam" id="PF08447">
    <property type="entry name" value="PAS_3"/>
    <property type="match status" value="1"/>
</dbReference>
<keyword evidence="3 7" id="KW-0812">Transmembrane</keyword>
<name>A0ABR5JN86_9PSED</name>
<dbReference type="PANTHER" id="PTHR45138:SF9">
    <property type="entry name" value="DIGUANYLATE CYCLASE DGCM-RELATED"/>
    <property type="match status" value="1"/>
</dbReference>
<dbReference type="InterPro" id="IPR001610">
    <property type="entry name" value="PAC"/>
</dbReference>
<protein>
    <recommendedName>
        <fullName evidence="2">diguanylate cyclase</fullName>
        <ecNumber evidence="2">2.7.7.65</ecNumber>
    </recommendedName>
</protein>
<proteinExistence type="predicted"/>
<evidence type="ECO:0000259" key="10">
    <source>
        <dbReference type="PROSITE" id="PS50839"/>
    </source>
</evidence>
<dbReference type="CDD" id="cd00130">
    <property type="entry name" value="PAS"/>
    <property type="match status" value="2"/>
</dbReference>
<dbReference type="NCBIfam" id="TIGR00254">
    <property type="entry name" value="GGDEF"/>
    <property type="match status" value="1"/>
</dbReference>
<feature type="domain" description="PAC" evidence="9">
    <location>
        <begin position="451"/>
        <end position="503"/>
    </location>
</feature>
<dbReference type="PROSITE" id="PS50112">
    <property type="entry name" value="PAS"/>
    <property type="match status" value="1"/>
</dbReference>
<keyword evidence="5 7" id="KW-0472">Membrane</keyword>
<dbReference type="Pfam" id="PF00989">
    <property type="entry name" value="PAS"/>
    <property type="match status" value="1"/>
</dbReference>
<reference evidence="12 13" key="1">
    <citation type="submission" date="2014-12" db="EMBL/GenBank/DDBJ databases">
        <authorList>
            <person name="Baeyen S."/>
        </authorList>
    </citation>
    <scope>NUCLEOTIDE SEQUENCE [LARGE SCALE GENOMIC DNA]</scope>
    <source>
        <strain evidence="12 13">LMG 28496</strain>
    </source>
</reference>
<dbReference type="Pfam" id="PF03924">
    <property type="entry name" value="CHASE"/>
    <property type="match status" value="1"/>
</dbReference>
<evidence type="ECO:0000259" key="9">
    <source>
        <dbReference type="PROSITE" id="PS50113"/>
    </source>
</evidence>
<organism evidence="12 13">
    <name type="scientific">Pseudomonas coronafaciens pv. porri</name>
    <dbReference type="NCBI Taxonomy" id="83964"/>
    <lineage>
        <taxon>Bacteria</taxon>
        <taxon>Pseudomonadati</taxon>
        <taxon>Pseudomonadota</taxon>
        <taxon>Gammaproteobacteria</taxon>
        <taxon>Pseudomonadales</taxon>
        <taxon>Pseudomonadaceae</taxon>
        <taxon>Pseudomonas</taxon>
        <taxon>Pseudomonas coronafaciens</taxon>
    </lineage>
</organism>
<gene>
    <name evidence="12" type="ORF">OX90_14430</name>
</gene>
<keyword evidence="13" id="KW-1185">Reference proteome</keyword>
<dbReference type="InterPro" id="IPR013655">
    <property type="entry name" value="PAS_fold_3"/>
</dbReference>
<feature type="domain" description="PAS" evidence="8">
    <location>
        <begin position="361"/>
        <end position="433"/>
    </location>
</feature>
<comment type="subcellular location">
    <subcellularLocation>
        <location evidence="1">Membrane</location>
    </subcellularLocation>
</comment>
<dbReference type="PROSITE" id="PS50113">
    <property type="entry name" value="PAC"/>
    <property type="match status" value="2"/>
</dbReference>
<dbReference type="PROSITE" id="PS50887">
    <property type="entry name" value="GGDEF"/>
    <property type="match status" value="1"/>
</dbReference>
<accession>A0ABR5JN86</accession>
<evidence type="ECO:0000259" key="8">
    <source>
        <dbReference type="PROSITE" id="PS50112"/>
    </source>
</evidence>
<dbReference type="InterPro" id="IPR050469">
    <property type="entry name" value="Diguanylate_Cyclase"/>
</dbReference>
<evidence type="ECO:0000256" key="5">
    <source>
        <dbReference type="ARBA" id="ARBA00023136"/>
    </source>
</evidence>
<dbReference type="EMBL" id="JUEU01000155">
    <property type="protein sequence ID" value="KOP58676.1"/>
    <property type="molecule type" value="Genomic_DNA"/>
</dbReference>
<evidence type="ECO:0000256" key="6">
    <source>
        <dbReference type="ARBA" id="ARBA00034247"/>
    </source>
</evidence>
<dbReference type="InterPro" id="IPR013767">
    <property type="entry name" value="PAS_fold"/>
</dbReference>
<dbReference type="InterPro" id="IPR029787">
    <property type="entry name" value="Nucleotide_cyclase"/>
</dbReference>